<name>A0ABR2R7Q4_9ROSI</name>
<dbReference type="InterPro" id="IPR012337">
    <property type="entry name" value="RNaseH-like_sf"/>
</dbReference>
<dbReference type="InterPro" id="IPR052929">
    <property type="entry name" value="RNase_H-like_EbsB-rel"/>
</dbReference>
<dbReference type="PANTHER" id="PTHR47074">
    <property type="entry name" value="BNAC02G40300D PROTEIN"/>
    <property type="match status" value="1"/>
</dbReference>
<reference evidence="2 3" key="1">
    <citation type="journal article" date="2024" name="G3 (Bethesda)">
        <title>Genome assembly of Hibiscus sabdariffa L. provides insights into metabolisms of medicinal natural products.</title>
        <authorList>
            <person name="Kim T."/>
        </authorList>
    </citation>
    <scope>NUCLEOTIDE SEQUENCE [LARGE SCALE GENOMIC DNA]</scope>
    <source>
        <strain evidence="2">TK-2024</strain>
        <tissue evidence="2">Old leaves</tissue>
    </source>
</reference>
<evidence type="ECO:0000313" key="3">
    <source>
        <dbReference type="Proteomes" id="UP001396334"/>
    </source>
</evidence>
<evidence type="ECO:0000259" key="1">
    <source>
        <dbReference type="Pfam" id="PF13456"/>
    </source>
</evidence>
<organism evidence="2 3">
    <name type="scientific">Hibiscus sabdariffa</name>
    <name type="common">roselle</name>
    <dbReference type="NCBI Taxonomy" id="183260"/>
    <lineage>
        <taxon>Eukaryota</taxon>
        <taxon>Viridiplantae</taxon>
        <taxon>Streptophyta</taxon>
        <taxon>Embryophyta</taxon>
        <taxon>Tracheophyta</taxon>
        <taxon>Spermatophyta</taxon>
        <taxon>Magnoliopsida</taxon>
        <taxon>eudicotyledons</taxon>
        <taxon>Gunneridae</taxon>
        <taxon>Pentapetalae</taxon>
        <taxon>rosids</taxon>
        <taxon>malvids</taxon>
        <taxon>Malvales</taxon>
        <taxon>Malvaceae</taxon>
        <taxon>Malvoideae</taxon>
        <taxon>Hibiscus</taxon>
    </lineage>
</organism>
<dbReference type="InterPro" id="IPR036397">
    <property type="entry name" value="RNaseH_sf"/>
</dbReference>
<feature type="domain" description="RNase H type-1" evidence="1">
    <location>
        <begin position="50"/>
        <end position="171"/>
    </location>
</feature>
<accession>A0ABR2R7Q4</accession>
<dbReference type="InterPro" id="IPR044730">
    <property type="entry name" value="RNase_H-like_dom_plant"/>
</dbReference>
<sequence length="206" mass="22935">MMMSLHLFLILTLLLNLFSRNGILLALYHVMLFIQSLLLAGPPDSVVKFNFDSAFNFQAKIATSGVLGRNACGLIMAACSVSHRDVADAFITEALACKQVVVFARDMGFSSVIIKGDSLTVMKKLNTSNSDKSIISPIVHDIKVLARDFDSISFRFVRRDANNAAHVLAREFRFQQDPLYWIEEAPQHTTIAVEMDIRKIFPLPGS</sequence>
<protein>
    <recommendedName>
        <fullName evidence="1">RNase H type-1 domain-containing protein</fullName>
    </recommendedName>
</protein>
<dbReference type="InterPro" id="IPR002156">
    <property type="entry name" value="RNaseH_domain"/>
</dbReference>
<dbReference type="Gene3D" id="3.30.420.10">
    <property type="entry name" value="Ribonuclease H-like superfamily/Ribonuclease H"/>
    <property type="match status" value="1"/>
</dbReference>
<dbReference type="SUPFAM" id="SSF53098">
    <property type="entry name" value="Ribonuclease H-like"/>
    <property type="match status" value="1"/>
</dbReference>
<dbReference type="Proteomes" id="UP001396334">
    <property type="component" value="Unassembled WGS sequence"/>
</dbReference>
<keyword evidence="3" id="KW-1185">Reference proteome</keyword>
<comment type="caution">
    <text evidence="2">The sequence shown here is derived from an EMBL/GenBank/DDBJ whole genome shotgun (WGS) entry which is preliminary data.</text>
</comment>
<evidence type="ECO:0000313" key="2">
    <source>
        <dbReference type="EMBL" id="KAK9008855.1"/>
    </source>
</evidence>
<proteinExistence type="predicted"/>
<dbReference type="Pfam" id="PF13456">
    <property type="entry name" value="RVT_3"/>
    <property type="match status" value="1"/>
</dbReference>
<dbReference type="PANTHER" id="PTHR47074:SF61">
    <property type="entry name" value="RNASE H TYPE-1 DOMAIN-CONTAINING PROTEIN"/>
    <property type="match status" value="1"/>
</dbReference>
<dbReference type="CDD" id="cd06222">
    <property type="entry name" value="RNase_H_like"/>
    <property type="match status" value="1"/>
</dbReference>
<dbReference type="EMBL" id="JBBPBN010000025">
    <property type="protein sequence ID" value="KAK9008855.1"/>
    <property type="molecule type" value="Genomic_DNA"/>
</dbReference>
<gene>
    <name evidence="2" type="ORF">V6N11_080332</name>
</gene>